<protein>
    <submittedName>
        <fullName evidence="3">Uncharacterized protein</fullName>
    </submittedName>
</protein>
<feature type="transmembrane region" description="Helical" evidence="2">
    <location>
        <begin position="402"/>
        <end position="420"/>
    </location>
</feature>
<feature type="transmembrane region" description="Helical" evidence="2">
    <location>
        <begin position="465"/>
        <end position="484"/>
    </location>
</feature>
<name>A0A7S4R426_9DINO</name>
<keyword evidence="2" id="KW-0812">Transmembrane</keyword>
<feature type="region of interest" description="Disordered" evidence="1">
    <location>
        <begin position="207"/>
        <end position="239"/>
    </location>
</feature>
<dbReference type="AlphaFoldDB" id="A0A7S4R426"/>
<reference evidence="3" key="1">
    <citation type="submission" date="2021-01" db="EMBL/GenBank/DDBJ databases">
        <authorList>
            <person name="Corre E."/>
            <person name="Pelletier E."/>
            <person name="Niang G."/>
            <person name="Scheremetjew M."/>
            <person name="Finn R."/>
            <person name="Kale V."/>
            <person name="Holt S."/>
            <person name="Cochrane G."/>
            <person name="Meng A."/>
            <person name="Brown T."/>
            <person name="Cohen L."/>
        </authorList>
    </citation>
    <scope>NUCLEOTIDE SEQUENCE</scope>
    <source>
        <strain evidence="3">CCMP3105</strain>
    </source>
</reference>
<feature type="transmembrane region" description="Helical" evidence="2">
    <location>
        <begin position="714"/>
        <end position="740"/>
    </location>
</feature>
<sequence length="837" mass="90418">MAQGSRSFQEYYTSDLWAVCGRVCASVLSAGAPALPAVCASVRSYPLFVQACACAPPAAMPWAVQPFDNLEQTRPRVPDEIRLRDVSIVVVGTGPVAARLVQRRRAAGGRVCWLYTKATPLRSSAWTPLAPPALAGATLPDGQTAPRDGAAPAAWGKQTLAGAMGDDPTVRAQGWTPQAWQTLTGAVCDDPEAWPHTLPQAVRMQARPALDDSEASATPVESIHDDLSSSSEPPADLGAEPAFDMATFAWTPPRVQECDDAVFYHLRKQLGTVVLDWRTSGPHLVRLQANEAYRIVEGGCGQAPGIDVVDAGQPDLPPKWAVSGVVICEGAGAAHAGAQMCPDGASADRTDVAVHFEEAKPFATVCPRDVGWWAPVYFLEYLLYHCLMAACEPALRPGDIPWWRGTFTVFIIGPVGFAAFPDFMGVALTGIPVPGLMPRLVGGATYLLGQVACAVTPFRWGDGKWYALPIFGAVSVAFLPYFLVTAPLHVWLTRPARASGLGNGRFPWVSHCLWLLWMVFGTFGTWLVLYGVSLAFVAMLKFSDVLASLALPVLSFAVELGTVCATVQLYEWLVYGPRSRAAETKQSGPAMLGDQRELLILPISITHAYAEGCRLVSLLASTVTHPSWLWVPQMLGCFLLNVILRSTLLTEVLSHVLPIRWRPLFAPDAGTSLLNEAKLCFGYPRFISLAGLAMANLIRHGWSRWPLFNMHATLLVACAALMEVLEDLVVTGNLAAAMTWRRRMASYYRARAALGTAQIMGFDREGVQSSGPAIGFSGMRFVRFRVVVVAVAASSFFPYTLLTLLLGAGFVHGACESPIGEESRILDGIIWRTPLRC</sequence>
<keyword evidence="2" id="KW-0472">Membrane</keyword>
<evidence type="ECO:0000313" key="3">
    <source>
        <dbReference type="EMBL" id="CAE4602708.1"/>
    </source>
</evidence>
<keyword evidence="2" id="KW-1133">Transmembrane helix</keyword>
<feature type="transmembrane region" description="Helical" evidence="2">
    <location>
        <begin position="514"/>
        <end position="537"/>
    </location>
</feature>
<feature type="transmembrane region" description="Helical" evidence="2">
    <location>
        <begin position="683"/>
        <end position="702"/>
    </location>
</feature>
<feature type="transmembrane region" description="Helical" evidence="2">
    <location>
        <begin position="440"/>
        <end position="458"/>
    </location>
</feature>
<evidence type="ECO:0000256" key="2">
    <source>
        <dbReference type="SAM" id="Phobius"/>
    </source>
</evidence>
<dbReference type="EMBL" id="HBNR01042865">
    <property type="protein sequence ID" value="CAE4602708.1"/>
    <property type="molecule type" value="Transcribed_RNA"/>
</dbReference>
<evidence type="ECO:0000256" key="1">
    <source>
        <dbReference type="SAM" id="MobiDB-lite"/>
    </source>
</evidence>
<proteinExistence type="predicted"/>
<accession>A0A7S4R426</accession>
<feature type="transmembrane region" description="Helical" evidence="2">
    <location>
        <begin position="786"/>
        <end position="811"/>
    </location>
</feature>
<feature type="transmembrane region" description="Helical" evidence="2">
    <location>
        <begin position="549"/>
        <end position="570"/>
    </location>
</feature>
<gene>
    <name evidence="3" type="ORF">AMON00008_LOCUS29819</name>
</gene>
<organism evidence="3">
    <name type="scientific">Alexandrium monilatum</name>
    <dbReference type="NCBI Taxonomy" id="311494"/>
    <lineage>
        <taxon>Eukaryota</taxon>
        <taxon>Sar</taxon>
        <taxon>Alveolata</taxon>
        <taxon>Dinophyceae</taxon>
        <taxon>Gonyaulacales</taxon>
        <taxon>Pyrocystaceae</taxon>
        <taxon>Alexandrium</taxon>
    </lineage>
</organism>